<dbReference type="InterPro" id="IPR023352">
    <property type="entry name" value="MAPEG-like_dom_sf"/>
</dbReference>
<keyword evidence="3 5" id="KW-1133">Transmembrane helix</keyword>
<evidence type="ECO:0000256" key="1">
    <source>
        <dbReference type="ARBA" id="ARBA00004370"/>
    </source>
</evidence>
<evidence type="ECO:0000256" key="5">
    <source>
        <dbReference type="SAM" id="Phobius"/>
    </source>
</evidence>
<dbReference type="Gene3D" id="1.20.120.550">
    <property type="entry name" value="Membrane associated eicosanoid/glutathione metabolism-like domain"/>
    <property type="match status" value="1"/>
</dbReference>
<feature type="transmembrane region" description="Helical" evidence="5">
    <location>
        <begin position="60"/>
        <end position="79"/>
    </location>
</feature>
<dbReference type="InterPro" id="IPR001129">
    <property type="entry name" value="Membr-assoc_MAPEG"/>
</dbReference>
<keyword evidence="2 5" id="KW-0812">Transmembrane</keyword>
<dbReference type="RefSeq" id="WP_168146135.1">
    <property type="nucleotide sequence ID" value="NZ_JAAVXB010000001.1"/>
</dbReference>
<evidence type="ECO:0000256" key="2">
    <source>
        <dbReference type="ARBA" id="ARBA00022692"/>
    </source>
</evidence>
<sequence length="141" mass="15788">MHQTAIFYPVLALVMWTMLVLLLMPYRRFKAAFSGTVTPADFRYGESAKVPPEVSLPNRAYMNLLEAPMLFYVVCVVLFELKAVSPLALKLAWAYVVLRVLHSLIHLIYNNVFHRLTAFAASSGVLVALWVCALMGLQQAG</sequence>
<comment type="caution">
    <text evidence="6">The sequence shown here is derived from an EMBL/GenBank/DDBJ whole genome shotgun (WGS) entry which is preliminary data.</text>
</comment>
<dbReference type="SUPFAM" id="SSF161084">
    <property type="entry name" value="MAPEG domain-like"/>
    <property type="match status" value="1"/>
</dbReference>
<proteinExistence type="predicted"/>
<feature type="transmembrane region" description="Helical" evidence="5">
    <location>
        <begin position="6"/>
        <end position="24"/>
    </location>
</feature>
<organism evidence="6 7">
    <name type="scientific">Solimonas marina</name>
    <dbReference type="NCBI Taxonomy" id="2714601"/>
    <lineage>
        <taxon>Bacteria</taxon>
        <taxon>Pseudomonadati</taxon>
        <taxon>Pseudomonadota</taxon>
        <taxon>Gammaproteobacteria</taxon>
        <taxon>Nevskiales</taxon>
        <taxon>Nevskiaceae</taxon>
        <taxon>Solimonas</taxon>
    </lineage>
</organism>
<comment type="subcellular location">
    <subcellularLocation>
        <location evidence="1">Membrane</location>
    </subcellularLocation>
</comment>
<evidence type="ECO:0000256" key="4">
    <source>
        <dbReference type="ARBA" id="ARBA00023136"/>
    </source>
</evidence>
<reference evidence="6" key="1">
    <citation type="submission" date="2020-03" db="EMBL/GenBank/DDBJ databases">
        <title>Solimonas marina sp. nov., isolated from deep seawater of the Pacific Ocean.</title>
        <authorList>
            <person name="Liu X."/>
            <person name="Lai Q."/>
            <person name="Sun F."/>
            <person name="Gai Y."/>
            <person name="Li G."/>
            <person name="Shao Z."/>
        </authorList>
    </citation>
    <scope>NUCLEOTIDE SEQUENCE</scope>
    <source>
        <strain evidence="6">C16B3</strain>
    </source>
</reference>
<accession>A0A969W784</accession>
<keyword evidence="4 5" id="KW-0472">Membrane</keyword>
<name>A0A969W784_9GAMM</name>
<evidence type="ECO:0000313" key="7">
    <source>
        <dbReference type="Proteomes" id="UP000653472"/>
    </source>
</evidence>
<feature type="transmembrane region" description="Helical" evidence="5">
    <location>
        <begin position="116"/>
        <end position="137"/>
    </location>
</feature>
<dbReference type="Proteomes" id="UP000653472">
    <property type="component" value="Unassembled WGS sequence"/>
</dbReference>
<evidence type="ECO:0000256" key="3">
    <source>
        <dbReference type="ARBA" id="ARBA00022989"/>
    </source>
</evidence>
<dbReference type="AlphaFoldDB" id="A0A969W784"/>
<keyword evidence="7" id="KW-1185">Reference proteome</keyword>
<feature type="transmembrane region" description="Helical" evidence="5">
    <location>
        <begin position="91"/>
        <end position="109"/>
    </location>
</feature>
<protein>
    <recommendedName>
        <fullName evidence="8">MAPEG family protein</fullName>
    </recommendedName>
</protein>
<evidence type="ECO:0008006" key="8">
    <source>
        <dbReference type="Google" id="ProtNLM"/>
    </source>
</evidence>
<dbReference type="EMBL" id="JAAVXB010000001">
    <property type="protein sequence ID" value="NKF20875.1"/>
    <property type="molecule type" value="Genomic_DNA"/>
</dbReference>
<dbReference type="Pfam" id="PF01124">
    <property type="entry name" value="MAPEG"/>
    <property type="match status" value="1"/>
</dbReference>
<dbReference type="GO" id="GO:0016020">
    <property type="term" value="C:membrane"/>
    <property type="evidence" value="ECO:0007669"/>
    <property type="project" value="UniProtKB-SubCell"/>
</dbReference>
<evidence type="ECO:0000313" key="6">
    <source>
        <dbReference type="EMBL" id="NKF20875.1"/>
    </source>
</evidence>
<gene>
    <name evidence="6" type="ORF">G7Y82_01005</name>
</gene>